<keyword evidence="6" id="KW-1185">Reference proteome</keyword>
<dbReference type="Proteomes" id="UP000327236">
    <property type="component" value="Unassembled WGS sequence"/>
</dbReference>
<proteinExistence type="predicted"/>
<reference evidence="4 6" key="2">
    <citation type="submission" date="2024-04" db="EMBL/GenBank/DDBJ databases">
        <title>Three lactobacilli isolated from voided urine samples from females with type 2 diabetes.</title>
        <authorList>
            <person name="Kula A."/>
            <person name="Stegman N."/>
            <person name="Putonti C."/>
        </authorList>
    </citation>
    <scope>NUCLEOTIDE SEQUENCE [LARGE SCALE GENOMIC DNA]</scope>
    <source>
        <strain evidence="4 6">1855</strain>
    </source>
</reference>
<accession>A0A5N1ICA7</accession>
<evidence type="ECO:0000313" key="4">
    <source>
        <dbReference type="EMBL" id="MEL0565084.1"/>
    </source>
</evidence>
<name>A0A5N1ICA7_LACJE</name>
<reference evidence="3 5" key="1">
    <citation type="submission" date="2019-09" db="EMBL/GenBank/DDBJ databases">
        <title>Draft genome sequence assemblies of isolates from the urinary tract.</title>
        <authorList>
            <person name="Mores C.R."/>
            <person name="Putonti C."/>
            <person name="Wolfe A.J."/>
        </authorList>
    </citation>
    <scope>NUCLEOTIDE SEQUENCE [LARGE SCALE GENOMIC DNA]</scope>
    <source>
        <strain evidence="3 5">UMB246</strain>
    </source>
</reference>
<dbReference type="OrthoDB" id="9798761at2"/>
<evidence type="ECO:0000313" key="5">
    <source>
        <dbReference type="Proteomes" id="UP000327236"/>
    </source>
</evidence>
<feature type="domain" description="GmrSD restriction endonucleases N-terminal" evidence="1">
    <location>
        <begin position="11"/>
        <end position="219"/>
    </location>
</feature>
<feature type="domain" description="GmrSD restriction endonucleases C-terminal" evidence="2">
    <location>
        <begin position="409"/>
        <end position="550"/>
    </location>
</feature>
<sequence length="693" mass="81813">MKGSEKRLISLYDGSNVRMIIPVYQRNYDWTRDNCRQLFDDLVSLIKNNRQNHFFGSVVEMGTQEGIGEVSIIDGQQRITTVYLLMLALVKLLEEEKITSADPQLARRIRVSYLEDEFQPEDKKLRLKPVKNDEMALKRLFKDEKDYLLSSNLTNNFRYFYERILDQELTADELFKAIQKLMIIDISLKQGEDDAQLIFESLNSTGLDLTEADKVRNYVLMNQPVKVQESLYENYWNKIEVNTNYEVSNFLRNYLTFNLKRVPKIQKVYLEFKKYSEKNDSDIEELLSDLERYSEINRDISNASTGEREVDEVLHRLNILDMRVIKPFLLPLINYWKLNKIDFKALIGSLKVVETFIFRRTMCSFPTNALNKIFATLFSETIKLTNQGNTEFLPVLSYILINKADSSRYPKDSEFLKSFDDKDIYDMNKNARKYLFDRLENQDSREHVNVVDNMQDGNYTIEHIMPQTLSDSWKNTLGSDYKRIYTQWINKLANLTLTAYNSKYSNRSFIEKKHIDNGFDQSGFRLNDFLKNCNQWTEKELLARNDYLKELALKLWPYPETNFQPKQREKVSRTLDEDYDFAGTKIVSYTFKGTPYQVKSWIEMYVNVIEALYEIDPTPLYKVIAMHATKGWKCYLSGTEKNEFTKVADDLYVYGRTNTWNKLNVLNKLFQIYGIDPAELVFEINEKKIRNNN</sequence>
<dbReference type="GeneID" id="31743478"/>
<comment type="caution">
    <text evidence="3">The sequence shown here is derived from an EMBL/GenBank/DDBJ whole genome shotgun (WGS) entry which is preliminary data.</text>
</comment>
<dbReference type="RefSeq" id="WP_006588233.1">
    <property type="nucleotide sequence ID" value="NZ_CATOUV010000001.1"/>
</dbReference>
<dbReference type="PANTHER" id="PTHR35149:SF2">
    <property type="entry name" value="DUF262 DOMAIN-CONTAINING PROTEIN"/>
    <property type="match status" value="1"/>
</dbReference>
<dbReference type="Pfam" id="PF03235">
    <property type="entry name" value="GmrSD_N"/>
    <property type="match status" value="1"/>
</dbReference>
<dbReference type="EMBL" id="JBBVUL010000006">
    <property type="protein sequence ID" value="MEL0565084.1"/>
    <property type="molecule type" value="Genomic_DNA"/>
</dbReference>
<dbReference type="AlphaFoldDB" id="A0A5N1ICA7"/>
<dbReference type="InterPro" id="IPR004919">
    <property type="entry name" value="GmrSD_N"/>
</dbReference>
<dbReference type="InterPro" id="IPR011089">
    <property type="entry name" value="GmrSD_C"/>
</dbReference>
<dbReference type="PANTHER" id="PTHR35149">
    <property type="entry name" value="SLL5132 PROTEIN"/>
    <property type="match status" value="1"/>
</dbReference>
<dbReference type="Pfam" id="PF07510">
    <property type="entry name" value="GmrSD_C"/>
    <property type="match status" value="1"/>
</dbReference>
<dbReference type="EMBL" id="VYWW01000010">
    <property type="protein sequence ID" value="KAA9323232.1"/>
    <property type="molecule type" value="Genomic_DNA"/>
</dbReference>
<evidence type="ECO:0000259" key="2">
    <source>
        <dbReference type="Pfam" id="PF07510"/>
    </source>
</evidence>
<dbReference type="Proteomes" id="UP001385848">
    <property type="component" value="Unassembled WGS sequence"/>
</dbReference>
<protein>
    <submittedName>
        <fullName evidence="3">DUF262 domain-containing protein</fullName>
    </submittedName>
</protein>
<evidence type="ECO:0000313" key="3">
    <source>
        <dbReference type="EMBL" id="KAA9323232.1"/>
    </source>
</evidence>
<gene>
    <name evidence="4" type="ORF">AAC431_03980</name>
    <name evidence="3" type="ORF">F6H94_03275</name>
</gene>
<evidence type="ECO:0000313" key="6">
    <source>
        <dbReference type="Proteomes" id="UP001385848"/>
    </source>
</evidence>
<evidence type="ECO:0000259" key="1">
    <source>
        <dbReference type="Pfam" id="PF03235"/>
    </source>
</evidence>
<organism evidence="3 5">
    <name type="scientific">Lactobacillus jensenii</name>
    <dbReference type="NCBI Taxonomy" id="109790"/>
    <lineage>
        <taxon>Bacteria</taxon>
        <taxon>Bacillati</taxon>
        <taxon>Bacillota</taxon>
        <taxon>Bacilli</taxon>
        <taxon>Lactobacillales</taxon>
        <taxon>Lactobacillaceae</taxon>
        <taxon>Lactobacillus</taxon>
    </lineage>
</organism>
<dbReference type="KEGG" id="lje:BUE77_07080"/>